<keyword evidence="2" id="KW-0238">DNA-binding</keyword>
<dbReference type="InterPro" id="IPR001845">
    <property type="entry name" value="HTH_ArsR_DNA-bd_dom"/>
</dbReference>
<dbReference type="SMART" id="SM00418">
    <property type="entry name" value="HTH_ARSR"/>
    <property type="match status" value="1"/>
</dbReference>
<keyword evidence="3" id="KW-0804">Transcription</keyword>
<evidence type="ECO:0000313" key="6">
    <source>
        <dbReference type="Proteomes" id="UP001597493"/>
    </source>
</evidence>
<accession>A0ABW5R408</accession>
<dbReference type="Proteomes" id="UP001597493">
    <property type="component" value="Unassembled WGS sequence"/>
</dbReference>
<evidence type="ECO:0000256" key="2">
    <source>
        <dbReference type="ARBA" id="ARBA00023125"/>
    </source>
</evidence>
<dbReference type="CDD" id="cd00090">
    <property type="entry name" value="HTH_ARSR"/>
    <property type="match status" value="1"/>
</dbReference>
<dbReference type="SUPFAM" id="SSF46785">
    <property type="entry name" value="Winged helix' DNA-binding domain"/>
    <property type="match status" value="1"/>
</dbReference>
<dbReference type="Gene3D" id="1.10.10.10">
    <property type="entry name" value="Winged helix-like DNA-binding domain superfamily/Winged helix DNA-binding domain"/>
    <property type="match status" value="1"/>
</dbReference>
<dbReference type="InterPro" id="IPR011991">
    <property type="entry name" value="ArsR-like_HTH"/>
</dbReference>
<gene>
    <name evidence="5" type="ORF">ACFSW5_24760</name>
</gene>
<organism evidence="5 6">
    <name type="scientific">Paenibacillus thailandensis</name>
    <dbReference type="NCBI Taxonomy" id="393250"/>
    <lineage>
        <taxon>Bacteria</taxon>
        <taxon>Bacillati</taxon>
        <taxon>Bacillota</taxon>
        <taxon>Bacilli</taxon>
        <taxon>Bacillales</taxon>
        <taxon>Paenibacillaceae</taxon>
        <taxon>Paenibacillus</taxon>
    </lineage>
</organism>
<evidence type="ECO:0000256" key="3">
    <source>
        <dbReference type="ARBA" id="ARBA00023163"/>
    </source>
</evidence>
<evidence type="ECO:0000256" key="1">
    <source>
        <dbReference type="ARBA" id="ARBA00023015"/>
    </source>
</evidence>
<evidence type="ECO:0000259" key="4">
    <source>
        <dbReference type="SMART" id="SM00418"/>
    </source>
</evidence>
<comment type="caution">
    <text evidence="5">The sequence shown here is derived from an EMBL/GenBank/DDBJ whole genome shotgun (WGS) entry which is preliminary data.</text>
</comment>
<sequence length="304" mass="35290">MNWRLDIAYSPVYELLASLHAYISRNSYKKLDLTPAWAEEVRGRLEPSLEELLQSMKTDDEWKSTYLLAMLCPAKDSADGFLDWAGRLNGTSLRELFAEYSHPFPDNLDEYLDRTLAVLQDWNDQYFRHIDPAVHEALAREAAGRNAAIESVSIEETIDETTNGLSFRPIPGVNELLLIPQYHFQPINIIYHFDNRILCNYNARLYFGDEDLIPTPDLRLLRSLGEKNRLKILRYLQGGPRTFIEIVRHLKLSKGITHDHLNKLRSAGLLYAHLEGENLVEYSIRTKRLYDVQDKLIRYIIETP</sequence>
<dbReference type="Pfam" id="PF01022">
    <property type="entry name" value="HTH_5"/>
    <property type="match status" value="1"/>
</dbReference>
<name>A0ABW5R408_9BACL</name>
<dbReference type="InterPro" id="IPR036388">
    <property type="entry name" value="WH-like_DNA-bd_sf"/>
</dbReference>
<proteinExistence type="predicted"/>
<dbReference type="RefSeq" id="WP_379279514.1">
    <property type="nucleotide sequence ID" value="NZ_JBHUGT010000055.1"/>
</dbReference>
<dbReference type="PANTHER" id="PTHR33154">
    <property type="entry name" value="TRANSCRIPTIONAL REGULATOR, ARSR FAMILY"/>
    <property type="match status" value="1"/>
</dbReference>
<keyword evidence="6" id="KW-1185">Reference proteome</keyword>
<reference evidence="6" key="1">
    <citation type="journal article" date="2019" name="Int. J. Syst. Evol. Microbiol.">
        <title>The Global Catalogue of Microorganisms (GCM) 10K type strain sequencing project: providing services to taxonomists for standard genome sequencing and annotation.</title>
        <authorList>
            <consortium name="The Broad Institute Genomics Platform"/>
            <consortium name="The Broad Institute Genome Sequencing Center for Infectious Disease"/>
            <person name="Wu L."/>
            <person name="Ma J."/>
        </authorList>
    </citation>
    <scope>NUCLEOTIDE SEQUENCE [LARGE SCALE GENOMIC DNA]</scope>
    <source>
        <strain evidence="6">TISTR 1827</strain>
    </source>
</reference>
<evidence type="ECO:0000313" key="5">
    <source>
        <dbReference type="EMBL" id="MFD2663454.1"/>
    </source>
</evidence>
<dbReference type="InterPro" id="IPR036390">
    <property type="entry name" value="WH_DNA-bd_sf"/>
</dbReference>
<protein>
    <submittedName>
        <fullName evidence="5">ArsR/SmtB family transcription factor</fullName>
    </submittedName>
</protein>
<keyword evidence="1" id="KW-0805">Transcription regulation</keyword>
<dbReference type="EMBL" id="JBHUMY010000043">
    <property type="protein sequence ID" value="MFD2663454.1"/>
    <property type="molecule type" value="Genomic_DNA"/>
</dbReference>
<dbReference type="InterPro" id="IPR051081">
    <property type="entry name" value="HTH_MetalResp_TranReg"/>
</dbReference>
<dbReference type="PANTHER" id="PTHR33154:SF33">
    <property type="entry name" value="TRANSCRIPTIONAL REPRESSOR SDPR"/>
    <property type="match status" value="1"/>
</dbReference>
<feature type="domain" description="HTH arsR-type" evidence="4">
    <location>
        <begin position="219"/>
        <end position="298"/>
    </location>
</feature>